<gene>
    <name evidence="3" type="ORF">Voc01_006910</name>
</gene>
<evidence type="ECO:0000313" key="3">
    <source>
        <dbReference type="EMBL" id="GIJ65774.1"/>
    </source>
</evidence>
<keyword evidence="1" id="KW-0175">Coiled coil</keyword>
<keyword evidence="4" id="KW-1185">Reference proteome</keyword>
<sequence length="323" mass="34414">MRGFSFGALGVALVIALVGSVVGLWAGFAKTDGGEVAVVRNGGWFDDNRIRQVIQPASGLTWVGMWSKVHRYPAQQRYYTMTADPERGGRPGIDLARSPSGDGVEMGIEATMYFTLNLDAQVLRTFDDKYGTRQFRYGKDDLLYAWDGVDGWNAFFDGAVRPVIDNALRFQLSTVTCAELVSSCALVQFGANGTVPASTPTVAAAGAQNNANISKIEAALNETLAKDIERNLGGPFLQNIRFNLVRVTLPGPVQEAVTKAQAAFAAVSEAQARVAQAQAEAEANKKRQEGYNACPACAQIDMIKALPPGVTTYAPGSGVAVGQ</sequence>
<evidence type="ECO:0000313" key="4">
    <source>
        <dbReference type="Proteomes" id="UP000635606"/>
    </source>
</evidence>
<comment type="caution">
    <text evidence="3">The sequence shown here is derived from an EMBL/GenBank/DDBJ whole genome shotgun (WGS) entry which is preliminary data.</text>
</comment>
<feature type="domain" description="Band 7" evidence="2">
    <location>
        <begin position="30"/>
        <end position="281"/>
    </location>
</feature>
<protein>
    <recommendedName>
        <fullName evidence="2">Band 7 domain-containing protein</fullName>
    </recommendedName>
</protein>
<proteinExistence type="predicted"/>
<dbReference type="EMBL" id="BOPH01000009">
    <property type="protein sequence ID" value="GIJ65774.1"/>
    <property type="molecule type" value="Genomic_DNA"/>
</dbReference>
<name>A0A8J3ZKX9_9ACTN</name>
<organism evidence="3 4">
    <name type="scientific">Virgisporangium ochraceum</name>
    <dbReference type="NCBI Taxonomy" id="65505"/>
    <lineage>
        <taxon>Bacteria</taxon>
        <taxon>Bacillati</taxon>
        <taxon>Actinomycetota</taxon>
        <taxon>Actinomycetes</taxon>
        <taxon>Micromonosporales</taxon>
        <taxon>Micromonosporaceae</taxon>
        <taxon>Virgisporangium</taxon>
    </lineage>
</organism>
<dbReference type="InterPro" id="IPR001107">
    <property type="entry name" value="Band_7"/>
</dbReference>
<evidence type="ECO:0000259" key="2">
    <source>
        <dbReference type="Pfam" id="PF01145"/>
    </source>
</evidence>
<evidence type="ECO:0000256" key="1">
    <source>
        <dbReference type="SAM" id="Coils"/>
    </source>
</evidence>
<dbReference type="Proteomes" id="UP000635606">
    <property type="component" value="Unassembled WGS sequence"/>
</dbReference>
<reference evidence="3" key="1">
    <citation type="submission" date="2021-01" db="EMBL/GenBank/DDBJ databases">
        <title>Whole genome shotgun sequence of Virgisporangium ochraceum NBRC 16418.</title>
        <authorList>
            <person name="Komaki H."/>
            <person name="Tamura T."/>
        </authorList>
    </citation>
    <scope>NUCLEOTIDE SEQUENCE</scope>
    <source>
        <strain evidence="3">NBRC 16418</strain>
    </source>
</reference>
<dbReference type="Pfam" id="PF01145">
    <property type="entry name" value="Band_7"/>
    <property type="match status" value="1"/>
</dbReference>
<accession>A0A8J3ZKX9</accession>
<feature type="coiled-coil region" evidence="1">
    <location>
        <begin position="260"/>
        <end position="287"/>
    </location>
</feature>
<dbReference type="AlphaFoldDB" id="A0A8J3ZKX9"/>
<dbReference type="RefSeq" id="WP_203925775.1">
    <property type="nucleotide sequence ID" value="NZ_BOPH01000009.1"/>
</dbReference>